<feature type="chain" id="PRO_5042855159" description="FAD-binding PCMH-type domain-containing protein" evidence="6">
    <location>
        <begin position="22"/>
        <end position="425"/>
    </location>
</feature>
<dbReference type="EMBL" id="MU854396">
    <property type="protein sequence ID" value="KAK4039595.1"/>
    <property type="molecule type" value="Genomic_DNA"/>
</dbReference>
<evidence type="ECO:0000256" key="4">
    <source>
        <dbReference type="ARBA" id="ARBA00022827"/>
    </source>
</evidence>
<dbReference type="InterPro" id="IPR016166">
    <property type="entry name" value="FAD-bd_PCMH"/>
</dbReference>
<gene>
    <name evidence="8" type="ORF">C8A01DRAFT_16417</name>
</gene>
<dbReference type="PROSITE" id="PS51387">
    <property type="entry name" value="FAD_PCMH"/>
    <property type="match status" value="1"/>
</dbReference>
<dbReference type="SUPFAM" id="SSF56176">
    <property type="entry name" value="FAD-binding/transporter-associated domain-like"/>
    <property type="match status" value="1"/>
</dbReference>
<dbReference type="AlphaFoldDB" id="A0AAN6PJC2"/>
<protein>
    <recommendedName>
        <fullName evidence="7">FAD-binding PCMH-type domain-containing protein</fullName>
    </recommendedName>
</protein>
<dbReference type="InterPro" id="IPR016169">
    <property type="entry name" value="FAD-bd_PCMH_sub2"/>
</dbReference>
<accession>A0AAN6PJC2</accession>
<evidence type="ECO:0000256" key="1">
    <source>
        <dbReference type="ARBA" id="ARBA00001974"/>
    </source>
</evidence>
<feature type="signal peptide" evidence="6">
    <location>
        <begin position="1"/>
        <end position="21"/>
    </location>
</feature>
<dbReference type="Gene3D" id="3.30.465.10">
    <property type="match status" value="1"/>
</dbReference>
<dbReference type="GO" id="GO:0016491">
    <property type="term" value="F:oxidoreductase activity"/>
    <property type="evidence" value="ECO:0007669"/>
    <property type="project" value="UniProtKB-KW"/>
</dbReference>
<evidence type="ECO:0000313" key="8">
    <source>
        <dbReference type="EMBL" id="KAK4039595.1"/>
    </source>
</evidence>
<keyword evidence="4" id="KW-0274">FAD</keyword>
<keyword evidence="5" id="KW-0560">Oxidoreductase</keyword>
<dbReference type="InterPro" id="IPR050416">
    <property type="entry name" value="FAD-linked_Oxidoreductase"/>
</dbReference>
<sequence length="425" mass="45837">MRGAVFSSLCGALLLAQDVLAQQPVSVAGYSAPKWVLRRDGSSSYACKCYPGDYCWPNNGQFQKLNSTVGGNLRVNIPPGAPCYNTFKGPLGDVKTYDAAECAKVTANWYDEQWQIEQPAAGLWTYFTNDTCRPTTNPSDSCTLGYYPALVIMAKTTAHIQAGINFARDNNLRLIIRNTGHDFLGRSVGWGSLVINTHSFQDIKFTNAWRGACDYNGSAVTVGAGVQAFQVLKQANALNPPKVMVTGECGTVGVAGGLVQGGGHGPLTNFYGFLADTALEFKVITADGVLKTANAKINPDLFWALRGGGPAAFGVIVEATYKTFDDKPSSGVSFDLALSSNATLFWEAVRIFHGYSTHFVDNGLYRSTLPSALRRLVLSSHLHHRQPTTNHCRHHGRQHPAVCRHHGLDGLPMPASQPLLDALGS</sequence>
<keyword evidence="6" id="KW-0732">Signal</keyword>
<dbReference type="GO" id="GO:0071949">
    <property type="term" value="F:FAD binding"/>
    <property type="evidence" value="ECO:0007669"/>
    <property type="project" value="InterPro"/>
</dbReference>
<reference evidence="9" key="1">
    <citation type="journal article" date="2023" name="Mol. Phylogenet. Evol.">
        <title>Genome-scale phylogeny and comparative genomics of the fungal order Sordariales.</title>
        <authorList>
            <person name="Hensen N."/>
            <person name="Bonometti L."/>
            <person name="Westerberg I."/>
            <person name="Brannstrom I.O."/>
            <person name="Guillou S."/>
            <person name="Cros-Aarteil S."/>
            <person name="Calhoun S."/>
            <person name="Haridas S."/>
            <person name="Kuo A."/>
            <person name="Mondo S."/>
            <person name="Pangilinan J."/>
            <person name="Riley R."/>
            <person name="LaButti K."/>
            <person name="Andreopoulos B."/>
            <person name="Lipzen A."/>
            <person name="Chen C."/>
            <person name="Yan M."/>
            <person name="Daum C."/>
            <person name="Ng V."/>
            <person name="Clum A."/>
            <person name="Steindorff A."/>
            <person name="Ohm R.A."/>
            <person name="Martin F."/>
            <person name="Silar P."/>
            <person name="Natvig D.O."/>
            <person name="Lalanne C."/>
            <person name="Gautier V."/>
            <person name="Ament-Velasquez S.L."/>
            <person name="Kruys A."/>
            <person name="Hutchinson M.I."/>
            <person name="Powell A.J."/>
            <person name="Barry K."/>
            <person name="Miller A.N."/>
            <person name="Grigoriev I.V."/>
            <person name="Debuchy R."/>
            <person name="Gladieux P."/>
            <person name="Hiltunen Thoren M."/>
            <person name="Johannesson H."/>
        </authorList>
    </citation>
    <scope>NUCLEOTIDE SEQUENCE [LARGE SCALE GENOMIC DNA]</scope>
    <source>
        <strain evidence="9">CBS 284.82</strain>
    </source>
</reference>
<dbReference type="PANTHER" id="PTHR42973">
    <property type="entry name" value="BINDING OXIDOREDUCTASE, PUTATIVE (AFU_ORTHOLOGUE AFUA_1G17690)-RELATED"/>
    <property type="match status" value="1"/>
</dbReference>
<organism evidence="8 9">
    <name type="scientific">Parachaetomium inaequale</name>
    <dbReference type="NCBI Taxonomy" id="2588326"/>
    <lineage>
        <taxon>Eukaryota</taxon>
        <taxon>Fungi</taxon>
        <taxon>Dikarya</taxon>
        <taxon>Ascomycota</taxon>
        <taxon>Pezizomycotina</taxon>
        <taxon>Sordariomycetes</taxon>
        <taxon>Sordariomycetidae</taxon>
        <taxon>Sordariales</taxon>
        <taxon>Chaetomiaceae</taxon>
        <taxon>Parachaetomium</taxon>
    </lineage>
</organism>
<keyword evidence="3" id="KW-0285">Flavoprotein</keyword>
<evidence type="ECO:0000256" key="3">
    <source>
        <dbReference type="ARBA" id="ARBA00022630"/>
    </source>
</evidence>
<dbReference type="InterPro" id="IPR006094">
    <property type="entry name" value="Oxid_FAD_bind_N"/>
</dbReference>
<evidence type="ECO:0000256" key="6">
    <source>
        <dbReference type="SAM" id="SignalP"/>
    </source>
</evidence>
<dbReference type="Proteomes" id="UP001303115">
    <property type="component" value="Unassembled WGS sequence"/>
</dbReference>
<evidence type="ECO:0000256" key="2">
    <source>
        <dbReference type="ARBA" id="ARBA00005466"/>
    </source>
</evidence>
<evidence type="ECO:0000259" key="7">
    <source>
        <dbReference type="PROSITE" id="PS51387"/>
    </source>
</evidence>
<proteinExistence type="inferred from homology"/>
<evidence type="ECO:0000313" key="9">
    <source>
        <dbReference type="Proteomes" id="UP001303115"/>
    </source>
</evidence>
<evidence type="ECO:0000256" key="5">
    <source>
        <dbReference type="ARBA" id="ARBA00023002"/>
    </source>
</evidence>
<comment type="caution">
    <text evidence="8">The sequence shown here is derived from an EMBL/GenBank/DDBJ whole genome shotgun (WGS) entry which is preliminary data.</text>
</comment>
<dbReference type="InterPro" id="IPR036318">
    <property type="entry name" value="FAD-bd_PCMH-like_sf"/>
</dbReference>
<dbReference type="PANTHER" id="PTHR42973:SF39">
    <property type="entry name" value="FAD-BINDING PCMH-TYPE DOMAIN-CONTAINING PROTEIN"/>
    <property type="match status" value="1"/>
</dbReference>
<dbReference type="Pfam" id="PF01565">
    <property type="entry name" value="FAD_binding_4"/>
    <property type="match status" value="1"/>
</dbReference>
<comment type="cofactor">
    <cofactor evidence="1">
        <name>FAD</name>
        <dbReference type="ChEBI" id="CHEBI:57692"/>
    </cofactor>
</comment>
<keyword evidence="9" id="KW-1185">Reference proteome</keyword>
<comment type="similarity">
    <text evidence="2">Belongs to the oxygen-dependent FAD-linked oxidoreductase family.</text>
</comment>
<name>A0AAN6PJC2_9PEZI</name>
<feature type="domain" description="FAD-binding PCMH-type" evidence="7">
    <location>
        <begin position="144"/>
        <end position="326"/>
    </location>
</feature>